<dbReference type="AlphaFoldDB" id="A0A4Q0VP58"/>
<evidence type="ECO:0000313" key="9">
    <source>
        <dbReference type="Proteomes" id="UP000290649"/>
    </source>
</evidence>
<dbReference type="GO" id="GO:0046872">
    <property type="term" value="F:metal ion binding"/>
    <property type="evidence" value="ECO:0007669"/>
    <property type="project" value="UniProtKB-KW"/>
</dbReference>
<evidence type="ECO:0000256" key="5">
    <source>
        <dbReference type="ARBA" id="ARBA00022801"/>
    </source>
</evidence>
<dbReference type="PANTHER" id="PTHR20854">
    <property type="entry name" value="INOSITOL MONOPHOSPHATASE"/>
    <property type="match status" value="1"/>
</dbReference>
<keyword evidence="9" id="KW-1185">Reference proteome</keyword>
<dbReference type="GO" id="GO:0046854">
    <property type="term" value="P:phosphatidylinositol phosphate biosynthetic process"/>
    <property type="evidence" value="ECO:0007669"/>
    <property type="project" value="InterPro"/>
</dbReference>
<comment type="catalytic activity">
    <reaction evidence="1">
        <text>a myo-inositol phosphate + H2O = myo-inositol + phosphate</text>
        <dbReference type="Rhea" id="RHEA:24056"/>
        <dbReference type="ChEBI" id="CHEBI:15377"/>
        <dbReference type="ChEBI" id="CHEBI:17268"/>
        <dbReference type="ChEBI" id="CHEBI:43474"/>
        <dbReference type="ChEBI" id="CHEBI:84139"/>
        <dbReference type="EC" id="3.1.3.25"/>
    </reaction>
</comment>
<feature type="binding site" evidence="7">
    <location>
        <position position="71"/>
    </location>
    <ligand>
        <name>Mg(2+)</name>
        <dbReference type="ChEBI" id="CHEBI:18420"/>
        <label>1</label>
        <note>catalytic</note>
    </ligand>
</feature>
<dbReference type="GO" id="GO:0008934">
    <property type="term" value="F:inositol monophosphate 1-phosphatase activity"/>
    <property type="evidence" value="ECO:0007669"/>
    <property type="project" value="TreeGrafter"/>
</dbReference>
<dbReference type="PANTHER" id="PTHR20854:SF4">
    <property type="entry name" value="INOSITOL-1-MONOPHOSPHATASE-RELATED"/>
    <property type="match status" value="1"/>
</dbReference>
<evidence type="ECO:0000256" key="6">
    <source>
        <dbReference type="ARBA" id="ARBA00022842"/>
    </source>
</evidence>
<keyword evidence="5" id="KW-0378">Hydrolase</keyword>
<feature type="binding site" evidence="7">
    <location>
        <position position="89"/>
    </location>
    <ligand>
        <name>Mg(2+)</name>
        <dbReference type="ChEBI" id="CHEBI:18420"/>
        <label>1</label>
        <note>catalytic</note>
    </ligand>
</feature>
<dbReference type="PROSITE" id="PS00629">
    <property type="entry name" value="IMP_1"/>
    <property type="match status" value="1"/>
</dbReference>
<comment type="caution">
    <text evidence="8">The sequence shown here is derived from an EMBL/GenBank/DDBJ whole genome shotgun (WGS) entry which is preliminary data.</text>
</comment>
<dbReference type="PROSITE" id="PS00630">
    <property type="entry name" value="IMP_2"/>
    <property type="match status" value="1"/>
</dbReference>
<comment type="cofactor">
    <cofactor evidence="2 7">
        <name>Mg(2+)</name>
        <dbReference type="ChEBI" id="CHEBI:18420"/>
    </cofactor>
</comment>
<sequence length="262" mass="29003">MSNNDWDFIANKAENIVREAAQLIKHSLQTELIVEYKSNPNDLVTEMDRKIEAFFCEQITNEFPKHYILGEEGTGKDLNTLDGTVWIIDPIDGTTNFVHQQRHFAISVGIYEDGVGKVGIIYDVMADELYLALENKGAYLNGVQLPMLKEAKVSEALIALNSGWILKDERLKDLVSKCRGTRAYGAAAIEMASVAANRIDGYISLNLSPWDFAAGAILIKEVGAVISTIDGKELDLLNNSSLCVAKNGLYQELQNDFLNKKG</sequence>
<dbReference type="SUPFAM" id="SSF56655">
    <property type="entry name" value="Carbohydrate phosphatase"/>
    <property type="match status" value="1"/>
</dbReference>
<dbReference type="EC" id="3.1.3.25" evidence="3"/>
<dbReference type="InterPro" id="IPR020583">
    <property type="entry name" value="Inositol_monoP_metal-BS"/>
</dbReference>
<proteinExistence type="predicted"/>
<dbReference type="OrthoDB" id="9772456at2"/>
<evidence type="ECO:0000256" key="4">
    <source>
        <dbReference type="ARBA" id="ARBA00022723"/>
    </source>
</evidence>
<dbReference type="RefSeq" id="WP_129079513.1">
    <property type="nucleotide sequence ID" value="NZ_QOUX01000046.1"/>
</dbReference>
<dbReference type="FunFam" id="3.30.540.10:FF:000003">
    <property type="entry name" value="Inositol-1-monophosphatase"/>
    <property type="match status" value="1"/>
</dbReference>
<evidence type="ECO:0000256" key="2">
    <source>
        <dbReference type="ARBA" id="ARBA00001946"/>
    </source>
</evidence>
<evidence type="ECO:0000256" key="1">
    <source>
        <dbReference type="ARBA" id="ARBA00001033"/>
    </source>
</evidence>
<gene>
    <name evidence="8" type="ORF">DS745_17580</name>
</gene>
<feature type="binding site" evidence="7">
    <location>
        <position position="91"/>
    </location>
    <ligand>
        <name>Mg(2+)</name>
        <dbReference type="ChEBI" id="CHEBI:18420"/>
        <label>1</label>
        <note>catalytic</note>
    </ligand>
</feature>
<evidence type="ECO:0000256" key="3">
    <source>
        <dbReference type="ARBA" id="ARBA00013106"/>
    </source>
</evidence>
<dbReference type="CDD" id="cd01637">
    <property type="entry name" value="IMPase_like"/>
    <property type="match status" value="1"/>
</dbReference>
<accession>A0A4Q0VP58</accession>
<protein>
    <recommendedName>
        <fullName evidence="3">inositol-phosphate phosphatase</fullName>
        <ecNumber evidence="3">3.1.3.25</ecNumber>
    </recommendedName>
</protein>
<dbReference type="PRINTS" id="PR00377">
    <property type="entry name" value="IMPHPHTASES"/>
</dbReference>
<dbReference type="EMBL" id="QOUX01000046">
    <property type="protein sequence ID" value="RXI98153.1"/>
    <property type="molecule type" value="Genomic_DNA"/>
</dbReference>
<dbReference type="Proteomes" id="UP000290649">
    <property type="component" value="Unassembled WGS sequence"/>
</dbReference>
<dbReference type="Gene3D" id="3.30.540.10">
    <property type="entry name" value="Fructose-1,6-Bisphosphatase, subunit A, domain 1"/>
    <property type="match status" value="1"/>
</dbReference>
<evidence type="ECO:0000256" key="7">
    <source>
        <dbReference type="PIRSR" id="PIRSR600760-2"/>
    </source>
</evidence>
<name>A0A4Q0VP58_9BACI</name>
<reference evidence="8 9" key="1">
    <citation type="journal article" date="2019" name="Int. J. Syst. Evol. Microbiol.">
        <title>Anaerobacillus alkaliphilus sp. nov., a novel alkaliphilic and moderately halophilic bacterium.</title>
        <authorList>
            <person name="Borsodi A.K."/>
            <person name="Aszalos J.M."/>
            <person name="Bihari P."/>
            <person name="Nagy I."/>
            <person name="Schumann P."/>
            <person name="Sproer C."/>
            <person name="Kovacs A.L."/>
            <person name="Boka K."/>
            <person name="Dobosy P."/>
            <person name="Ovari M."/>
            <person name="Szili-Kovacs T."/>
            <person name="Toth E."/>
        </authorList>
    </citation>
    <scope>NUCLEOTIDE SEQUENCE [LARGE SCALE GENOMIC DNA]</scope>
    <source>
        <strain evidence="8 9">B16-10</strain>
    </source>
</reference>
<dbReference type="GO" id="GO:0006020">
    <property type="term" value="P:inositol metabolic process"/>
    <property type="evidence" value="ECO:0007669"/>
    <property type="project" value="TreeGrafter"/>
</dbReference>
<dbReference type="GO" id="GO:0007165">
    <property type="term" value="P:signal transduction"/>
    <property type="evidence" value="ECO:0007669"/>
    <property type="project" value="TreeGrafter"/>
</dbReference>
<dbReference type="Gene3D" id="3.40.190.80">
    <property type="match status" value="1"/>
</dbReference>
<feature type="binding site" evidence="7">
    <location>
        <position position="211"/>
    </location>
    <ligand>
        <name>Mg(2+)</name>
        <dbReference type="ChEBI" id="CHEBI:18420"/>
        <label>1</label>
        <note>catalytic</note>
    </ligand>
</feature>
<evidence type="ECO:0000313" key="8">
    <source>
        <dbReference type="EMBL" id="RXI98153.1"/>
    </source>
</evidence>
<dbReference type="InterPro" id="IPR000760">
    <property type="entry name" value="Inositol_monophosphatase-like"/>
</dbReference>
<dbReference type="InterPro" id="IPR020550">
    <property type="entry name" value="Inositol_monophosphatase_CS"/>
</dbReference>
<feature type="binding site" evidence="7">
    <location>
        <position position="92"/>
    </location>
    <ligand>
        <name>Mg(2+)</name>
        <dbReference type="ChEBI" id="CHEBI:18420"/>
        <label>1</label>
        <note>catalytic</note>
    </ligand>
</feature>
<organism evidence="8 9">
    <name type="scientific">Anaerobacillus alkaliphilus</name>
    <dbReference type="NCBI Taxonomy" id="1548597"/>
    <lineage>
        <taxon>Bacteria</taxon>
        <taxon>Bacillati</taxon>
        <taxon>Bacillota</taxon>
        <taxon>Bacilli</taxon>
        <taxon>Bacillales</taxon>
        <taxon>Bacillaceae</taxon>
        <taxon>Anaerobacillus</taxon>
    </lineage>
</organism>
<keyword evidence="4 7" id="KW-0479">Metal-binding</keyword>
<keyword evidence="6 7" id="KW-0460">Magnesium</keyword>
<dbReference type="Pfam" id="PF00459">
    <property type="entry name" value="Inositol_P"/>
    <property type="match status" value="1"/>
</dbReference>